<dbReference type="SUPFAM" id="SSF51735">
    <property type="entry name" value="NAD(P)-binding Rossmann-fold domains"/>
    <property type="match status" value="1"/>
</dbReference>
<organism evidence="6 7">
    <name type="scientific">Winmispira thermophila (strain ATCC 49972 / DSM 6192 / RI 19.B1)</name>
    <name type="common">Spirochaeta thermophila</name>
    <dbReference type="NCBI Taxonomy" id="665571"/>
    <lineage>
        <taxon>Bacteria</taxon>
        <taxon>Pseudomonadati</taxon>
        <taxon>Spirochaetota</taxon>
        <taxon>Spirochaetia</taxon>
        <taxon>Winmispirales</taxon>
        <taxon>Winmispiraceae</taxon>
        <taxon>Winmispira</taxon>
    </lineage>
</organism>
<evidence type="ECO:0000256" key="1">
    <source>
        <dbReference type="ARBA" id="ARBA00022723"/>
    </source>
</evidence>
<dbReference type="GO" id="GO:0008270">
    <property type="term" value="F:zinc ion binding"/>
    <property type="evidence" value="ECO:0007669"/>
    <property type="project" value="InterPro"/>
</dbReference>
<dbReference type="InterPro" id="IPR011032">
    <property type="entry name" value="GroES-like_sf"/>
</dbReference>
<evidence type="ECO:0000313" key="7">
    <source>
        <dbReference type="Proteomes" id="UP000001296"/>
    </source>
</evidence>
<sequence>MKGKAMNHLMRVLIINAPHRAVLEERPIPHPARHEVLIRVHRAGICGSDLHIYEGSNPFVSYPRIPGHELAGEIVSWGSEVRDAPPPGTKVVVDPVISCGKCIACRMGHPNVCCDLQVVGVHRDGSFAPYLVVPAANVYPIPEHLTWNEAVFIEPYSIAANVRHRLQVTPDDTVLIIGAGIIGTLTLQAIRLTGARTIICDISEPALERARRMGAEETINTEGRDLADAVLAYTGGEGPTAVVDAVGAPSLFESIVRSCAPGARIVLLGFSSVPTPVRQSEIIRKELSILGSRLNNRRFPEVVSWFAEGKIDPTPLFVGEYSLKEAPSLLDRISKERALPGKLILRLQEE</sequence>
<dbReference type="KEGG" id="sta:STHERM_c06020"/>
<dbReference type="InterPro" id="IPR050129">
    <property type="entry name" value="Zn_alcohol_dh"/>
</dbReference>
<dbReference type="Pfam" id="PF00107">
    <property type="entry name" value="ADH_zinc_N"/>
    <property type="match status" value="1"/>
</dbReference>
<dbReference type="InterPro" id="IPR013149">
    <property type="entry name" value="ADH-like_C"/>
</dbReference>
<dbReference type="InterPro" id="IPR036291">
    <property type="entry name" value="NAD(P)-bd_dom_sf"/>
</dbReference>
<dbReference type="InterPro" id="IPR002328">
    <property type="entry name" value="ADH_Zn_CS"/>
</dbReference>
<evidence type="ECO:0000256" key="2">
    <source>
        <dbReference type="ARBA" id="ARBA00022833"/>
    </source>
</evidence>
<comment type="cofactor">
    <cofactor evidence="4">
        <name>Zn(2+)</name>
        <dbReference type="ChEBI" id="CHEBI:29105"/>
    </cofactor>
</comment>
<dbReference type="Proteomes" id="UP000001296">
    <property type="component" value="Chromosome"/>
</dbReference>
<dbReference type="Pfam" id="PF08240">
    <property type="entry name" value="ADH_N"/>
    <property type="match status" value="1"/>
</dbReference>
<dbReference type="InterPro" id="IPR013154">
    <property type="entry name" value="ADH-like_N"/>
</dbReference>
<keyword evidence="2 4" id="KW-0862">Zinc</keyword>
<dbReference type="CDD" id="cd08261">
    <property type="entry name" value="Zn_ADH7"/>
    <property type="match status" value="1"/>
</dbReference>
<dbReference type="EMBL" id="CP001698">
    <property type="protein sequence ID" value="ADN01561.1"/>
    <property type="molecule type" value="Genomic_DNA"/>
</dbReference>
<dbReference type="PANTHER" id="PTHR43401">
    <property type="entry name" value="L-THREONINE 3-DEHYDROGENASE"/>
    <property type="match status" value="1"/>
</dbReference>
<evidence type="ECO:0000256" key="4">
    <source>
        <dbReference type="RuleBase" id="RU361277"/>
    </source>
</evidence>
<comment type="similarity">
    <text evidence="4">Belongs to the zinc-containing alcohol dehydrogenase family.</text>
</comment>
<accession>E0RQY3</accession>
<evidence type="ECO:0000256" key="3">
    <source>
        <dbReference type="ARBA" id="ARBA00023002"/>
    </source>
</evidence>
<feature type="domain" description="Enoyl reductase (ER)" evidence="5">
    <location>
        <begin position="16"/>
        <end position="345"/>
    </location>
</feature>
<dbReference type="PaxDb" id="665571-STHERM_c06020"/>
<reference key="1">
    <citation type="submission" date="2009-08" db="EMBL/GenBank/DDBJ databases">
        <title>The genome sequence of Spirochaeta thermophila DSM6192.</title>
        <authorList>
            <person name="Angelov A."/>
            <person name="Mientus M."/>
            <person name="Wittenberg S."/>
            <person name="Lehmann R."/>
            <person name="Liesegang H."/>
            <person name="Daniel R."/>
            <person name="Liebl W."/>
        </authorList>
    </citation>
    <scope>NUCLEOTIDE SEQUENCE</scope>
    <source>
        <strain>DSM 6192</strain>
    </source>
</reference>
<reference evidence="6 7" key="2">
    <citation type="journal article" date="2010" name="J. Bacteriol.">
        <title>Genome sequence of the polysaccharide-degrading, thermophilic anaerobe Spirochaeta thermophila DSM 6192.</title>
        <authorList>
            <person name="Angelov A."/>
            <person name="Liebl S."/>
            <person name="Ballschmiter M."/>
            <person name="Bomeke M."/>
            <person name="Lehmann R."/>
            <person name="Liesegang H."/>
            <person name="Daniel R."/>
            <person name="Liebl W."/>
        </authorList>
    </citation>
    <scope>NUCLEOTIDE SEQUENCE [LARGE SCALE GENOMIC DNA]</scope>
    <source>
        <strain evidence="7">ATCC 49972 / DSM 6192 / RI 19.B1</strain>
    </source>
</reference>
<dbReference type="SUPFAM" id="SSF50129">
    <property type="entry name" value="GroES-like"/>
    <property type="match status" value="1"/>
</dbReference>
<dbReference type="GO" id="GO:0016616">
    <property type="term" value="F:oxidoreductase activity, acting on the CH-OH group of donors, NAD or NADP as acceptor"/>
    <property type="evidence" value="ECO:0007669"/>
    <property type="project" value="UniProtKB-ARBA"/>
</dbReference>
<dbReference type="Gene3D" id="3.40.50.720">
    <property type="entry name" value="NAD(P)-binding Rossmann-like Domain"/>
    <property type="match status" value="1"/>
</dbReference>
<dbReference type="Gene3D" id="3.90.180.10">
    <property type="entry name" value="Medium-chain alcohol dehydrogenases, catalytic domain"/>
    <property type="match status" value="1"/>
</dbReference>
<dbReference type="eggNOG" id="COG1063">
    <property type="taxonomic scope" value="Bacteria"/>
</dbReference>
<gene>
    <name evidence="6" type="ordered locus">STHERM_c06020</name>
</gene>
<dbReference type="InterPro" id="IPR020843">
    <property type="entry name" value="ER"/>
</dbReference>
<keyword evidence="1 4" id="KW-0479">Metal-binding</keyword>
<evidence type="ECO:0000313" key="6">
    <source>
        <dbReference type="EMBL" id="ADN01561.1"/>
    </source>
</evidence>
<evidence type="ECO:0000259" key="5">
    <source>
        <dbReference type="SMART" id="SM00829"/>
    </source>
</evidence>
<name>E0RQY3_WINT6</name>
<dbReference type="SMART" id="SM00829">
    <property type="entry name" value="PKS_ER"/>
    <property type="match status" value="1"/>
</dbReference>
<keyword evidence="3" id="KW-0560">Oxidoreductase</keyword>
<dbReference type="PANTHER" id="PTHR43401:SF2">
    <property type="entry name" value="L-THREONINE 3-DEHYDROGENASE"/>
    <property type="match status" value="1"/>
</dbReference>
<dbReference type="AlphaFoldDB" id="E0RQY3"/>
<proteinExistence type="inferred from homology"/>
<protein>
    <recommendedName>
        <fullName evidence="5">Enoyl reductase (ER) domain-containing protein</fullName>
    </recommendedName>
</protein>
<dbReference type="HOGENOM" id="CLU_026673_11_0_12"/>
<dbReference type="PROSITE" id="PS00059">
    <property type="entry name" value="ADH_ZINC"/>
    <property type="match status" value="1"/>
</dbReference>